<organism evidence="1">
    <name type="scientific">Arundo donax</name>
    <name type="common">Giant reed</name>
    <name type="synonym">Donax arundinaceus</name>
    <dbReference type="NCBI Taxonomy" id="35708"/>
    <lineage>
        <taxon>Eukaryota</taxon>
        <taxon>Viridiplantae</taxon>
        <taxon>Streptophyta</taxon>
        <taxon>Embryophyta</taxon>
        <taxon>Tracheophyta</taxon>
        <taxon>Spermatophyta</taxon>
        <taxon>Magnoliopsida</taxon>
        <taxon>Liliopsida</taxon>
        <taxon>Poales</taxon>
        <taxon>Poaceae</taxon>
        <taxon>PACMAD clade</taxon>
        <taxon>Arundinoideae</taxon>
        <taxon>Arundineae</taxon>
        <taxon>Arundo</taxon>
    </lineage>
</organism>
<reference evidence="1" key="2">
    <citation type="journal article" date="2015" name="Data Brief">
        <title>Shoot transcriptome of the giant reed, Arundo donax.</title>
        <authorList>
            <person name="Barrero R.A."/>
            <person name="Guerrero F.D."/>
            <person name="Moolhuijzen P."/>
            <person name="Goolsby J.A."/>
            <person name="Tidwell J."/>
            <person name="Bellgard S.E."/>
            <person name="Bellgard M.I."/>
        </authorList>
    </citation>
    <scope>NUCLEOTIDE SEQUENCE</scope>
    <source>
        <tissue evidence="1">Shoot tissue taken approximately 20 cm above the soil surface</tissue>
    </source>
</reference>
<reference evidence="1" key="1">
    <citation type="submission" date="2014-09" db="EMBL/GenBank/DDBJ databases">
        <authorList>
            <person name="Magalhaes I.L.F."/>
            <person name="Oliveira U."/>
            <person name="Santos F.R."/>
            <person name="Vidigal T.H.D.A."/>
            <person name="Brescovit A.D."/>
            <person name="Santos A.J."/>
        </authorList>
    </citation>
    <scope>NUCLEOTIDE SEQUENCE</scope>
    <source>
        <tissue evidence="1">Shoot tissue taken approximately 20 cm above the soil surface</tissue>
    </source>
</reference>
<proteinExistence type="predicted"/>
<evidence type="ECO:0000313" key="1">
    <source>
        <dbReference type="EMBL" id="JAD73743.1"/>
    </source>
</evidence>
<dbReference type="EMBL" id="GBRH01224152">
    <property type="protein sequence ID" value="JAD73743.1"/>
    <property type="molecule type" value="Transcribed_RNA"/>
</dbReference>
<name>A0A0A9CH05_ARUDO</name>
<sequence>MACLTFGVANRDHISNKPLCIEKNCLIDHFLLSIIQRRNKICNIYP</sequence>
<dbReference type="AlphaFoldDB" id="A0A0A9CH05"/>
<accession>A0A0A9CH05</accession>
<protein>
    <submittedName>
        <fullName evidence="1">Uncharacterized protein</fullName>
    </submittedName>
</protein>